<evidence type="ECO:0000256" key="13">
    <source>
        <dbReference type="PROSITE-ProRule" id="PRU00775"/>
    </source>
</evidence>
<keyword evidence="9" id="KW-0793">Thylakoid</keyword>
<comment type="subcellular location">
    <subcellularLocation>
        <location evidence="1">Cellular thylakoid membrane</location>
        <topology evidence="1">Peripheral membrane protein</topology>
        <orientation evidence="1">Cytoplasmic side</orientation>
    </subcellularLocation>
</comment>
<dbReference type="GO" id="GO:0015979">
    <property type="term" value="P:photosynthesis"/>
    <property type="evidence" value="ECO:0007669"/>
    <property type="project" value="UniProtKB-KW"/>
</dbReference>
<dbReference type="Pfam" id="PF00502">
    <property type="entry name" value="Phycobilisome"/>
    <property type="match status" value="2"/>
</dbReference>
<evidence type="ECO:0000256" key="2">
    <source>
        <dbReference type="ARBA" id="ARBA00008182"/>
    </source>
</evidence>
<accession>A0AA97AP80</accession>
<comment type="similarity">
    <text evidence="2">Belongs to the phycobiliprotein family.</text>
</comment>
<dbReference type="GO" id="GO:0031676">
    <property type="term" value="C:plasma membrane-derived thylakoid membrane"/>
    <property type="evidence" value="ECO:0007669"/>
    <property type="project" value="UniProtKB-SubCell"/>
</dbReference>
<evidence type="ECO:0000256" key="14">
    <source>
        <dbReference type="SAM" id="MobiDB-lite"/>
    </source>
</evidence>
<evidence type="ECO:0000259" key="15">
    <source>
        <dbReference type="PROSITE" id="PS51445"/>
    </source>
</evidence>
<reference evidence="16" key="1">
    <citation type="submission" date="2020-05" db="EMBL/GenBank/DDBJ databases">
        <authorList>
            <person name="Zhu T."/>
            <person name="Keshari N."/>
            <person name="Lu X."/>
        </authorList>
    </citation>
    <scope>NUCLEOTIDE SEQUENCE</scope>
    <source>
        <strain evidence="16">NK1-12</strain>
    </source>
</reference>
<feature type="domain" description="PBS-linker" evidence="15">
    <location>
        <begin position="258"/>
        <end position="438"/>
    </location>
</feature>
<dbReference type="Gene3D" id="1.10.490.20">
    <property type="entry name" value="Phycocyanins"/>
    <property type="match status" value="1"/>
</dbReference>
<keyword evidence="7 13" id="KW-0605">Phycobilisome</keyword>
<dbReference type="SUPFAM" id="SSF46458">
    <property type="entry name" value="Globin-like"/>
    <property type="match status" value="1"/>
</dbReference>
<dbReference type="EMBL" id="CP053587">
    <property type="protein sequence ID" value="WNZ27587.1"/>
    <property type="molecule type" value="Genomic_DNA"/>
</dbReference>
<evidence type="ECO:0000256" key="10">
    <source>
        <dbReference type="ARBA" id="ARBA00023136"/>
    </source>
</evidence>
<sequence length="778" mass="88283">MSVYASSGSPVARPQQYHTLPTALISQAEQQDRSLKSTELRALANYFRSGAKRLEVATTIGAHASEIVEAGANRIFYGGSPMAYLDPPFNRDQLPGYTLPPRPFTRSKDGQTLNLNLKLPQYGNPLRGFSQWLQTQLSQDRDPLPDGFRPINISRYGVARMKRSMRDLDWFLRYVTYAIVADDSSILTVNACGLRGVIPEDVTEATIVALREMRWRTLGYFQQDAEAKAMIQEQFDALIAAYQVEKPPVRLRIGVSNQQQGLKLPESYALAATTRPKFVMKPQMAETEKQAVIKAAYRQVFERDITREYGVALTGLESRFRSNEFSTKEFIRQLGKSRLYRDLFYEPFTISRVIELAVRHFLGRGLYSLEEFQQYFDVITQGGLSALIDALIDSTEYTDYFGEETVPYLRGLGQEAQECRNWGAQINLFKYSAMARKLPQFVTLFGEYQKPLPNQHPYGAGNDPLEIQFGAIFPDQDQDGGEHPAYYKREHRRILIHCDWQNGNGAHSIWQSVPGSEHRVLKLTSLSHRPHPTADVDLSAPSPTAMIQAAYRQVFGRDLLADQRLTTAESLFKAQQISVREFVRQLAKSRLFRSLFWDSLYVTKAIEYIHRRLLGRPTYGREEMGRYYDIAAKQGFYALVNAIIDSPEYSQTFGENTVPYERMITPKGLEMRLSPQVRATHRAREEERVYEGKWVKAALEHHTSAEYHAHLNGKNGKLTAFDLQQVKGNSNAETVPFTPAKNEVEHPNSQADQIQPAAEPNQPSDPGYVEASVSNQAG</sequence>
<comment type="similarity">
    <text evidence="13">Belongs to the phycobilisome linker protein family.</text>
</comment>
<dbReference type="AlphaFoldDB" id="A0AA97AP80"/>
<keyword evidence="4" id="KW-0602">Photosynthesis</keyword>
<keyword evidence="8" id="KW-0157">Chromophore</keyword>
<evidence type="ECO:0000256" key="7">
    <source>
        <dbReference type="ARBA" id="ARBA00022738"/>
    </source>
</evidence>
<evidence type="ECO:0000256" key="9">
    <source>
        <dbReference type="ARBA" id="ARBA00023078"/>
    </source>
</evidence>
<dbReference type="InterPro" id="IPR001297">
    <property type="entry name" value="PBS_linker_dom"/>
</dbReference>
<dbReference type="Pfam" id="PF00427">
    <property type="entry name" value="PBS_linker_poly"/>
    <property type="match status" value="2"/>
</dbReference>
<keyword evidence="5" id="KW-0042">Antenna complex</keyword>
<dbReference type="PANTHER" id="PTHR34011">
    <property type="entry name" value="PHYCOBILISOME 32.1 KDA LINKER POLYPEPTIDE, PHYCOCYANIN-ASSOCIATED, ROD 2-RELATED"/>
    <property type="match status" value="1"/>
</dbReference>
<dbReference type="GO" id="GO:0030089">
    <property type="term" value="C:phycobilisome"/>
    <property type="evidence" value="ECO:0007669"/>
    <property type="project" value="UniProtKB-UniRule"/>
</dbReference>
<evidence type="ECO:0000256" key="11">
    <source>
        <dbReference type="ARBA" id="ARBA00023239"/>
    </source>
</evidence>
<keyword evidence="10" id="KW-0472">Membrane</keyword>
<evidence type="ECO:0000256" key="8">
    <source>
        <dbReference type="ARBA" id="ARBA00022991"/>
    </source>
</evidence>
<dbReference type="InterPro" id="IPR038255">
    <property type="entry name" value="PBS_linker_sf"/>
</dbReference>
<dbReference type="InterPro" id="IPR009050">
    <property type="entry name" value="Globin-like_sf"/>
</dbReference>
<dbReference type="RefSeq" id="WP_316435964.1">
    <property type="nucleotide sequence ID" value="NZ_CP053587.1"/>
</dbReference>
<dbReference type="Gene3D" id="1.10.3130.20">
    <property type="entry name" value="Phycobilisome linker domain"/>
    <property type="match status" value="2"/>
</dbReference>
<proteinExistence type="inferred from homology"/>
<evidence type="ECO:0000256" key="12">
    <source>
        <dbReference type="ARBA" id="ARBA00023307"/>
    </source>
</evidence>
<feature type="region of interest" description="Disordered" evidence="14">
    <location>
        <begin position="732"/>
        <end position="778"/>
    </location>
</feature>
<name>A0AA97AP80_9CYAN</name>
<keyword evidence="12" id="KW-0089">Bile pigment</keyword>
<evidence type="ECO:0000256" key="3">
    <source>
        <dbReference type="ARBA" id="ARBA00018674"/>
    </source>
</evidence>
<evidence type="ECO:0000256" key="6">
    <source>
        <dbReference type="ARBA" id="ARBA00022737"/>
    </source>
</evidence>
<evidence type="ECO:0000256" key="1">
    <source>
        <dbReference type="ARBA" id="ARBA00004445"/>
    </source>
</evidence>
<protein>
    <recommendedName>
        <fullName evidence="3">Phycobiliprotein ApcE</fullName>
    </recommendedName>
</protein>
<keyword evidence="6" id="KW-0677">Repeat</keyword>
<dbReference type="InterPro" id="IPR038719">
    <property type="entry name" value="Phycobilisome_asu/bsu_sf"/>
</dbReference>
<evidence type="ECO:0000313" key="16">
    <source>
        <dbReference type="EMBL" id="WNZ27587.1"/>
    </source>
</evidence>
<dbReference type="PROSITE" id="PS51445">
    <property type="entry name" value="PBS_LINKER"/>
    <property type="match status" value="2"/>
</dbReference>
<feature type="domain" description="PBS-linker" evidence="15">
    <location>
        <begin position="512"/>
        <end position="689"/>
    </location>
</feature>
<gene>
    <name evidence="16" type="ORF">HJG54_32525</name>
</gene>
<evidence type="ECO:0000256" key="4">
    <source>
        <dbReference type="ARBA" id="ARBA00022531"/>
    </source>
</evidence>
<dbReference type="PANTHER" id="PTHR34011:SF6">
    <property type="entry name" value="PHYCOBILIPROTEIN APCE"/>
    <property type="match status" value="1"/>
</dbReference>
<organism evidence="16">
    <name type="scientific">Leptolyngbya sp. NK1-12</name>
    <dbReference type="NCBI Taxonomy" id="2547451"/>
    <lineage>
        <taxon>Bacteria</taxon>
        <taxon>Bacillati</taxon>
        <taxon>Cyanobacteriota</taxon>
        <taxon>Cyanophyceae</taxon>
        <taxon>Leptolyngbyales</taxon>
        <taxon>Leptolyngbyaceae</taxon>
        <taxon>Leptolyngbya group</taxon>
        <taxon>Leptolyngbya</taxon>
    </lineage>
</organism>
<evidence type="ECO:0000256" key="5">
    <source>
        <dbReference type="ARBA" id="ARBA00022549"/>
    </source>
</evidence>
<dbReference type="InterPro" id="IPR012128">
    <property type="entry name" value="Phycobilisome_asu/bsu"/>
</dbReference>
<dbReference type="GO" id="GO:0016829">
    <property type="term" value="F:lyase activity"/>
    <property type="evidence" value="ECO:0007669"/>
    <property type="project" value="UniProtKB-KW"/>
</dbReference>
<keyword evidence="11" id="KW-0456">Lyase</keyword>